<comment type="caution">
    <text evidence="3">The sequence shown here is derived from an EMBL/GenBank/DDBJ whole genome shotgun (WGS) entry which is preliminary data.</text>
</comment>
<evidence type="ECO:0000313" key="4">
    <source>
        <dbReference type="Proteomes" id="UP000023067"/>
    </source>
</evidence>
<feature type="region of interest" description="Disordered" evidence="1">
    <location>
        <begin position="1"/>
        <end position="23"/>
    </location>
</feature>
<keyword evidence="4" id="KW-1185">Reference proteome</keyword>
<dbReference type="PATRIC" id="fig|396014.3.peg.2377"/>
<dbReference type="AlphaFoldDB" id="Z9JSS5"/>
<dbReference type="EMBL" id="JDYK01000012">
    <property type="protein sequence ID" value="EWS80817.1"/>
    <property type="molecule type" value="Genomic_DNA"/>
</dbReference>
<proteinExistence type="predicted"/>
<evidence type="ECO:0000256" key="2">
    <source>
        <dbReference type="SAM" id="Phobius"/>
    </source>
</evidence>
<keyword evidence="2" id="KW-0812">Transmembrane</keyword>
<feature type="transmembrane region" description="Helical" evidence="2">
    <location>
        <begin position="121"/>
        <end position="139"/>
    </location>
</feature>
<feature type="compositionally biased region" description="Low complexity" evidence="1">
    <location>
        <begin position="1"/>
        <end position="17"/>
    </location>
</feature>
<dbReference type="Proteomes" id="UP000023067">
    <property type="component" value="Unassembled WGS sequence"/>
</dbReference>
<dbReference type="eggNOG" id="ENOG50329UN">
    <property type="taxonomic scope" value="Bacteria"/>
</dbReference>
<feature type="transmembrane region" description="Helical" evidence="2">
    <location>
        <begin position="35"/>
        <end position="57"/>
    </location>
</feature>
<organism evidence="3 4">
    <name type="scientific">Brachybacterium phenoliresistens</name>
    <dbReference type="NCBI Taxonomy" id="396014"/>
    <lineage>
        <taxon>Bacteria</taxon>
        <taxon>Bacillati</taxon>
        <taxon>Actinomycetota</taxon>
        <taxon>Actinomycetes</taxon>
        <taxon>Micrococcales</taxon>
        <taxon>Dermabacteraceae</taxon>
        <taxon>Brachybacterium</taxon>
    </lineage>
</organism>
<evidence type="ECO:0000256" key="1">
    <source>
        <dbReference type="SAM" id="MobiDB-lite"/>
    </source>
</evidence>
<name>Z9JSS5_9MICO</name>
<feature type="transmembrane region" description="Helical" evidence="2">
    <location>
        <begin position="69"/>
        <end position="88"/>
    </location>
</feature>
<dbReference type="HOGENOM" id="CLU_152409_0_0_11"/>
<feature type="transmembrane region" description="Helical" evidence="2">
    <location>
        <begin position="95"/>
        <end position="115"/>
    </location>
</feature>
<reference evidence="3 4" key="1">
    <citation type="submission" date="2014-02" db="EMBL/GenBank/DDBJ databases">
        <title>Genome sequence of Brachybacterium phenoliresistens strain W13A50.</title>
        <authorList>
            <person name="Wang X."/>
        </authorList>
    </citation>
    <scope>NUCLEOTIDE SEQUENCE [LARGE SCALE GENOMIC DNA]</scope>
    <source>
        <strain evidence="3 4">W13A50</strain>
    </source>
</reference>
<dbReference type="RefSeq" id="WP_084148509.1">
    <property type="nucleotide sequence ID" value="NZ_BAAAOW010000001.1"/>
</dbReference>
<protein>
    <submittedName>
        <fullName evidence="3">Membrane protein</fullName>
    </submittedName>
</protein>
<sequence length="166" mass="16983">MTTSEPAQGAPGRPGAARPDRPEAPALLGTRRAAAALLALEGLALLGVATFAFAVIARVPEGGRFGTGLGIFVIAFALAVFAAARSILARTRFGVGYGITWQLFQALVGASLLTAGLIPEGFAAIAVAVATFVLLTRIARATPLPHDLAAAAEDRRDGTGPSRPRR</sequence>
<evidence type="ECO:0000313" key="3">
    <source>
        <dbReference type="EMBL" id="EWS80817.1"/>
    </source>
</evidence>
<keyword evidence="2" id="KW-1133">Transmembrane helix</keyword>
<gene>
    <name evidence="3" type="ORF">BF93_01685</name>
</gene>
<accession>Z9JSS5</accession>
<keyword evidence="2" id="KW-0472">Membrane</keyword>